<dbReference type="InParanoid" id="A0A507B8R4"/>
<keyword evidence="3" id="KW-1185">Reference proteome</keyword>
<dbReference type="RefSeq" id="XP_030997247.1">
    <property type="nucleotide sequence ID" value="XM_031138622.1"/>
</dbReference>
<dbReference type="OrthoDB" id="3641074at2759"/>
<name>A0A507B8R4_9PEZI</name>
<keyword evidence="1" id="KW-0732">Signal</keyword>
<proteinExistence type="predicted"/>
<dbReference type="Proteomes" id="UP000319257">
    <property type="component" value="Unassembled WGS sequence"/>
</dbReference>
<evidence type="ECO:0008006" key="4">
    <source>
        <dbReference type="Google" id="ProtNLM"/>
    </source>
</evidence>
<evidence type="ECO:0000313" key="3">
    <source>
        <dbReference type="Proteomes" id="UP000319257"/>
    </source>
</evidence>
<dbReference type="GeneID" id="41971681"/>
<feature type="chain" id="PRO_5021470155" description="Clock-controlled pheromone ccg-4" evidence="1">
    <location>
        <begin position="20"/>
        <end position="240"/>
    </location>
</feature>
<gene>
    <name evidence="2" type="ORF">E0L32_004234</name>
</gene>
<reference evidence="2 3" key="1">
    <citation type="submission" date="2019-06" db="EMBL/GenBank/DDBJ databases">
        <title>Draft genome sequence of the filamentous fungus Phialemoniopsis curvata isolated from diesel fuel.</title>
        <authorList>
            <person name="Varaljay V.A."/>
            <person name="Lyon W.J."/>
            <person name="Crouch A.L."/>
            <person name="Drake C.E."/>
            <person name="Hollomon J.M."/>
            <person name="Nadeau L.J."/>
            <person name="Nunn H.S."/>
            <person name="Stevenson B.S."/>
            <person name="Bojanowski C.L."/>
            <person name="Crookes-Goodson W.J."/>
        </authorList>
    </citation>
    <scope>NUCLEOTIDE SEQUENCE [LARGE SCALE GENOMIC DNA]</scope>
    <source>
        <strain evidence="2 3">D216</strain>
    </source>
</reference>
<organism evidence="2 3">
    <name type="scientific">Thyridium curvatum</name>
    <dbReference type="NCBI Taxonomy" id="1093900"/>
    <lineage>
        <taxon>Eukaryota</taxon>
        <taxon>Fungi</taxon>
        <taxon>Dikarya</taxon>
        <taxon>Ascomycota</taxon>
        <taxon>Pezizomycotina</taxon>
        <taxon>Sordariomycetes</taxon>
        <taxon>Sordariomycetidae</taxon>
        <taxon>Thyridiales</taxon>
        <taxon>Thyridiaceae</taxon>
        <taxon>Thyridium</taxon>
    </lineage>
</organism>
<comment type="caution">
    <text evidence="2">The sequence shown here is derived from an EMBL/GenBank/DDBJ whole genome shotgun (WGS) entry which is preliminary data.</text>
</comment>
<dbReference type="AlphaFoldDB" id="A0A507B8R4"/>
<sequence length="240" mass="25678">MRFTSVLALVASASAVAMPEPPSSKDARGWCPIRGQPCWKVKRAAEALTEALAVRADEGHPAVRAVGPAADHARRAVESLAAAVAAVTDDPEAYIAALYLDEAFPQGGDEDAAVEKRGPSAVDAVEERGWCPIRGQPCWKKTRRGEQEARGWCPIRGQPCWKAKRAAGAVIDAIGGANFAKREALPEAGWCPIRGQPCWKREEMAGLEARCFAEGGACAKAQRDLDAIYKAARSVMDEVQ</sequence>
<protein>
    <recommendedName>
        <fullName evidence="4">Clock-controlled pheromone ccg-4</fullName>
    </recommendedName>
</protein>
<accession>A0A507B8R4</accession>
<feature type="signal peptide" evidence="1">
    <location>
        <begin position="1"/>
        <end position="19"/>
    </location>
</feature>
<dbReference type="EMBL" id="SKBQ01000020">
    <property type="protein sequence ID" value="TPX15536.1"/>
    <property type="molecule type" value="Genomic_DNA"/>
</dbReference>
<evidence type="ECO:0000313" key="2">
    <source>
        <dbReference type="EMBL" id="TPX15536.1"/>
    </source>
</evidence>
<evidence type="ECO:0000256" key="1">
    <source>
        <dbReference type="SAM" id="SignalP"/>
    </source>
</evidence>